<evidence type="ECO:0000256" key="2">
    <source>
        <dbReference type="ARBA" id="ARBA00023242"/>
    </source>
</evidence>
<dbReference type="InterPro" id="IPR008501">
    <property type="entry name" value="THOC7/Mft1"/>
</dbReference>
<dbReference type="OrthoDB" id="205166at2759"/>
<dbReference type="Proteomes" id="UP000309601">
    <property type="component" value="Unassembled WGS sequence"/>
</dbReference>
<dbReference type="Pfam" id="PF05615">
    <property type="entry name" value="THOC7"/>
    <property type="match status" value="1"/>
</dbReference>
<proteinExistence type="predicted"/>
<evidence type="ECO:0000256" key="4">
    <source>
        <dbReference type="SAM" id="MobiDB-lite"/>
    </source>
</evidence>
<evidence type="ECO:0000256" key="1">
    <source>
        <dbReference type="ARBA" id="ARBA00004123"/>
    </source>
</evidence>
<evidence type="ECO:0000313" key="9">
    <source>
        <dbReference type="EMBL" id="TIC69774.1"/>
    </source>
</evidence>
<dbReference type="EMBL" id="SPRW01000006">
    <property type="protein sequence ID" value="TIC69369.1"/>
    <property type="molecule type" value="Genomic_DNA"/>
</dbReference>
<evidence type="ECO:0000313" key="12">
    <source>
        <dbReference type="Proteomes" id="UP000305647"/>
    </source>
</evidence>
<dbReference type="GO" id="GO:0006397">
    <property type="term" value="P:mRNA processing"/>
    <property type="evidence" value="ECO:0007669"/>
    <property type="project" value="InterPro"/>
</dbReference>
<reference evidence="11 12" key="1">
    <citation type="submission" date="2019-03" db="EMBL/GenBank/DDBJ databases">
        <title>Sequencing 25 genomes of Wallemia mellicola.</title>
        <authorList>
            <person name="Gostincar C."/>
        </authorList>
    </citation>
    <scope>NUCLEOTIDE SEQUENCE [LARGE SCALE GENOMIC DNA]</scope>
    <source>
        <strain evidence="6 13">EXF-1262</strain>
        <strain evidence="8 14">EXF-1274</strain>
        <strain evidence="10 11">EXF-1277</strain>
        <strain evidence="5 15">EXF-6152</strain>
        <strain evidence="9 16">EXF-757</strain>
        <strain evidence="7 12">EXF-8738</strain>
    </source>
</reference>
<evidence type="ECO:0000313" key="16">
    <source>
        <dbReference type="Proteomes" id="UP000310708"/>
    </source>
</evidence>
<dbReference type="EMBL" id="SPRO01000008">
    <property type="protein sequence ID" value="TIC32483.1"/>
    <property type="molecule type" value="Genomic_DNA"/>
</dbReference>
<evidence type="ECO:0000313" key="7">
    <source>
        <dbReference type="EMBL" id="TIC32483.1"/>
    </source>
</evidence>
<name>A0A4T0T3E9_9BASI</name>
<dbReference type="GO" id="GO:0000445">
    <property type="term" value="C:THO complex part of transcription export complex"/>
    <property type="evidence" value="ECO:0007669"/>
    <property type="project" value="InterPro"/>
</dbReference>
<keyword evidence="3" id="KW-0175">Coiled coil</keyword>
<evidence type="ECO:0000313" key="13">
    <source>
        <dbReference type="Proteomes" id="UP000307169"/>
    </source>
</evidence>
<accession>A0A4T0T3E9</accession>
<evidence type="ECO:0000313" key="6">
    <source>
        <dbReference type="EMBL" id="TIC03993.1"/>
    </source>
</evidence>
<dbReference type="EMBL" id="SPRH01000005">
    <property type="protein sequence ID" value="TIC03993.1"/>
    <property type="molecule type" value="Genomic_DNA"/>
</dbReference>
<comment type="subcellular location">
    <subcellularLocation>
        <location evidence="1">Nucleus</location>
    </subcellularLocation>
</comment>
<gene>
    <name evidence="9" type="ORF">E3Q01_00292</name>
    <name evidence="8" type="ORF">E3Q02_00915</name>
    <name evidence="10" type="ORF">E3Q03_00196</name>
    <name evidence="7" type="ORF">E3Q10_01222</name>
    <name evidence="6" type="ORF">E3Q17_00695</name>
    <name evidence="5" type="ORF">E3Q22_01287</name>
</gene>
<feature type="region of interest" description="Disordered" evidence="4">
    <location>
        <begin position="185"/>
        <end position="230"/>
    </location>
</feature>
<organism evidence="9 16">
    <name type="scientific">Wallemia mellicola</name>
    <dbReference type="NCBI Taxonomy" id="1708541"/>
    <lineage>
        <taxon>Eukaryota</taxon>
        <taxon>Fungi</taxon>
        <taxon>Dikarya</taxon>
        <taxon>Basidiomycota</taxon>
        <taxon>Wallemiomycotina</taxon>
        <taxon>Wallemiomycetes</taxon>
        <taxon>Wallemiales</taxon>
        <taxon>Wallemiaceae</taxon>
        <taxon>Wallemia</taxon>
    </lineage>
</organism>
<dbReference type="Proteomes" id="UP000305647">
    <property type="component" value="Unassembled WGS sequence"/>
</dbReference>
<dbReference type="EMBL" id="SPRC01000009">
    <property type="protein sequence ID" value="TIB81231.1"/>
    <property type="molecule type" value="Genomic_DNA"/>
</dbReference>
<dbReference type="Proteomes" id="UP000310685">
    <property type="component" value="Unassembled WGS sequence"/>
</dbReference>
<evidence type="ECO:0000313" key="15">
    <source>
        <dbReference type="Proteomes" id="UP000310685"/>
    </source>
</evidence>
<evidence type="ECO:0000313" key="10">
    <source>
        <dbReference type="EMBL" id="TIC71890.1"/>
    </source>
</evidence>
<dbReference type="Proteomes" id="UP000307169">
    <property type="component" value="Unassembled WGS sequence"/>
</dbReference>
<dbReference type="OMA" id="RTYAETW"/>
<dbReference type="Proteomes" id="UP000310708">
    <property type="component" value="Unassembled WGS sequence"/>
</dbReference>
<evidence type="ECO:0000313" key="5">
    <source>
        <dbReference type="EMBL" id="TIB81231.1"/>
    </source>
</evidence>
<protein>
    <submittedName>
        <fullName evidence="9">Uncharacterized protein</fullName>
    </submittedName>
</protein>
<dbReference type="AlphaFoldDB" id="A0A4T0T3E9"/>
<comment type="caution">
    <text evidence="9">The sequence shown here is derived from an EMBL/GenBank/DDBJ whole genome shotgun (WGS) entry which is preliminary data.</text>
</comment>
<feature type="coiled-coil region" evidence="3">
    <location>
        <begin position="71"/>
        <end position="98"/>
    </location>
</feature>
<keyword evidence="2" id="KW-0539">Nucleus</keyword>
<feature type="coiled-coil region" evidence="3">
    <location>
        <begin position="125"/>
        <end position="152"/>
    </location>
</feature>
<sequence>MAQMNPFTVAEEDNIIQARLSNDEKGLRQLSKRLFNSKSQQDYQSTLIELQRFKLQMNRSHLFESAIRVQSIEAEAERERMEEECNSIVEQNKQLLFELEQAQLDRQRKMEYDALASEILGYPSRDDSSQAIDALENSIRQLHETKELQRNTFSKRAVTFAEILDACERLRGDVGAEAEEGRRRALLEMELEGEAEQQPQKSKLDPSAAVFEPTQSKKADLEEGEEDEEQ</sequence>
<evidence type="ECO:0000256" key="3">
    <source>
        <dbReference type="SAM" id="Coils"/>
    </source>
</evidence>
<dbReference type="Proteomes" id="UP000305362">
    <property type="component" value="Unassembled WGS sequence"/>
</dbReference>
<dbReference type="EMBL" id="SPRX01000002">
    <property type="protein sequence ID" value="TIC69774.1"/>
    <property type="molecule type" value="Genomic_DNA"/>
</dbReference>
<evidence type="ECO:0000313" key="14">
    <source>
        <dbReference type="Proteomes" id="UP000309601"/>
    </source>
</evidence>
<evidence type="ECO:0000313" key="11">
    <source>
        <dbReference type="Proteomes" id="UP000305362"/>
    </source>
</evidence>
<dbReference type="EMBL" id="SPRV01000001">
    <property type="protein sequence ID" value="TIC71890.1"/>
    <property type="molecule type" value="Genomic_DNA"/>
</dbReference>
<evidence type="ECO:0000313" key="8">
    <source>
        <dbReference type="EMBL" id="TIC69369.1"/>
    </source>
</evidence>